<comment type="caution">
    <text evidence="2">The sequence shown here is derived from an EMBL/GenBank/DDBJ whole genome shotgun (WGS) entry which is preliminary data.</text>
</comment>
<feature type="compositionally biased region" description="Basic and acidic residues" evidence="1">
    <location>
        <begin position="54"/>
        <end position="65"/>
    </location>
</feature>
<feature type="compositionally biased region" description="Polar residues" evidence="1">
    <location>
        <begin position="1"/>
        <end position="14"/>
    </location>
</feature>
<name>A0A9P0PBY5_ACAOB</name>
<organism evidence="2 3">
    <name type="scientific">Acanthoscelides obtectus</name>
    <name type="common">Bean weevil</name>
    <name type="synonym">Bruchus obtectus</name>
    <dbReference type="NCBI Taxonomy" id="200917"/>
    <lineage>
        <taxon>Eukaryota</taxon>
        <taxon>Metazoa</taxon>
        <taxon>Ecdysozoa</taxon>
        <taxon>Arthropoda</taxon>
        <taxon>Hexapoda</taxon>
        <taxon>Insecta</taxon>
        <taxon>Pterygota</taxon>
        <taxon>Neoptera</taxon>
        <taxon>Endopterygota</taxon>
        <taxon>Coleoptera</taxon>
        <taxon>Polyphaga</taxon>
        <taxon>Cucujiformia</taxon>
        <taxon>Chrysomeloidea</taxon>
        <taxon>Chrysomelidae</taxon>
        <taxon>Bruchinae</taxon>
        <taxon>Bruchini</taxon>
        <taxon>Acanthoscelides</taxon>
    </lineage>
</organism>
<dbReference type="Proteomes" id="UP001152888">
    <property type="component" value="Unassembled WGS sequence"/>
</dbReference>
<sequence>MENNEGQRSGSLDSLNKLVNEDGRSGPSPPLRGWRPVRPPNIPPQRPPRTRHITSVEHDDEAVRRETKRKTFPLNYRHRRHPVRGRIPRKITPKEVPFG</sequence>
<reference evidence="2" key="1">
    <citation type="submission" date="2022-03" db="EMBL/GenBank/DDBJ databases">
        <authorList>
            <person name="Sayadi A."/>
        </authorList>
    </citation>
    <scope>NUCLEOTIDE SEQUENCE</scope>
</reference>
<evidence type="ECO:0000256" key="1">
    <source>
        <dbReference type="SAM" id="MobiDB-lite"/>
    </source>
</evidence>
<gene>
    <name evidence="2" type="ORF">ACAOBT_LOCUS10666</name>
</gene>
<evidence type="ECO:0000313" key="2">
    <source>
        <dbReference type="EMBL" id="CAH1973631.1"/>
    </source>
</evidence>
<feature type="compositionally biased region" description="Basic residues" evidence="1">
    <location>
        <begin position="66"/>
        <end position="91"/>
    </location>
</feature>
<accession>A0A9P0PBY5</accession>
<feature type="compositionally biased region" description="Pro residues" evidence="1">
    <location>
        <begin position="37"/>
        <end position="47"/>
    </location>
</feature>
<proteinExistence type="predicted"/>
<dbReference type="EMBL" id="CAKOFQ010006812">
    <property type="protein sequence ID" value="CAH1973631.1"/>
    <property type="molecule type" value="Genomic_DNA"/>
</dbReference>
<protein>
    <submittedName>
        <fullName evidence="2">Uncharacterized protein</fullName>
    </submittedName>
</protein>
<keyword evidence="3" id="KW-1185">Reference proteome</keyword>
<evidence type="ECO:0000313" key="3">
    <source>
        <dbReference type="Proteomes" id="UP001152888"/>
    </source>
</evidence>
<feature type="region of interest" description="Disordered" evidence="1">
    <location>
        <begin position="1"/>
        <end position="99"/>
    </location>
</feature>
<dbReference type="AlphaFoldDB" id="A0A9P0PBY5"/>